<evidence type="ECO:0000313" key="4">
    <source>
        <dbReference type="Proteomes" id="UP000187209"/>
    </source>
</evidence>
<dbReference type="Proteomes" id="UP000187209">
    <property type="component" value="Unassembled WGS sequence"/>
</dbReference>
<evidence type="ECO:0000256" key="2">
    <source>
        <dbReference type="SAM" id="MobiDB-lite"/>
    </source>
</evidence>
<comment type="caution">
    <text evidence="3">The sequence shown here is derived from an EMBL/GenBank/DDBJ whole genome shotgun (WGS) entry which is preliminary data.</text>
</comment>
<protein>
    <submittedName>
        <fullName evidence="3">Uncharacterized protein</fullName>
    </submittedName>
</protein>
<sequence>MDKKISTNNSKKAKHSRSRITIKDPTGFMSPSSLLLKKMFDSIKEVKGHQDDSININKKHPKVKSNQQDPLRFKKMFLMKNSSTCEELKFNSPKQNNMSYFEKPKSLEEGFSKMFIKNTETNESNIEENLFNKNNTNESKYEAPDFNCKMSEIGRNESLVSENKDFSYEMFTKISGNEEKSNLKLEAKVHNLNHSSSNDVYTRKLENLEKVIERKKAKCKRLKNEHRIFIEKNNKVIQEYEQSIANSKYKERKYKLKLVSLKDKLKDLEFEIKDKNLDIEHTEEYIKKHRYALAERDFIIKELQDKNDVLNEKYYACISELEILKANGEKNDTGTLGHFDTN</sequence>
<name>A0A1R2BD45_9CILI</name>
<proteinExistence type="predicted"/>
<reference evidence="3 4" key="1">
    <citation type="submission" date="2016-11" db="EMBL/GenBank/DDBJ databases">
        <title>The macronuclear genome of Stentor coeruleus: a giant cell with tiny introns.</title>
        <authorList>
            <person name="Slabodnick M."/>
            <person name="Ruby J.G."/>
            <person name="Reiff S.B."/>
            <person name="Swart E.C."/>
            <person name="Gosai S."/>
            <person name="Prabakaran S."/>
            <person name="Witkowska E."/>
            <person name="Larue G.E."/>
            <person name="Fisher S."/>
            <person name="Freeman R.M."/>
            <person name="Gunawardena J."/>
            <person name="Chu W."/>
            <person name="Stover N.A."/>
            <person name="Gregory B.D."/>
            <person name="Nowacki M."/>
            <person name="Derisi J."/>
            <person name="Roy S.W."/>
            <person name="Marshall W.F."/>
            <person name="Sood P."/>
        </authorList>
    </citation>
    <scope>NUCLEOTIDE SEQUENCE [LARGE SCALE GENOMIC DNA]</scope>
    <source>
        <strain evidence="3">WM001</strain>
    </source>
</reference>
<evidence type="ECO:0000313" key="3">
    <source>
        <dbReference type="EMBL" id="OMJ74683.1"/>
    </source>
</evidence>
<gene>
    <name evidence="3" type="ORF">SteCoe_26324</name>
</gene>
<keyword evidence="1" id="KW-0175">Coiled coil</keyword>
<feature type="coiled-coil region" evidence="1">
    <location>
        <begin position="198"/>
        <end position="278"/>
    </location>
</feature>
<feature type="compositionally biased region" description="Polar residues" evidence="2">
    <location>
        <begin position="1"/>
        <end position="10"/>
    </location>
</feature>
<evidence type="ECO:0000256" key="1">
    <source>
        <dbReference type="SAM" id="Coils"/>
    </source>
</evidence>
<keyword evidence="4" id="KW-1185">Reference proteome</keyword>
<accession>A0A1R2BD45</accession>
<feature type="region of interest" description="Disordered" evidence="2">
    <location>
        <begin position="1"/>
        <end position="25"/>
    </location>
</feature>
<dbReference type="AlphaFoldDB" id="A0A1R2BD45"/>
<dbReference type="EMBL" id="MPUH01000735">
    <property type="protein sequence ID" value="OMJ74683.1"/>
    <property type="molecule type" value="Genomic_DNA"/>
</dbReference>
<feature type="compositionally biased region" description="Basic residues" evidence="2">
    <location>
        <begin position="11"/>
        <end position="20"/>
    </location>
</feature>
<organism evidence="3 4">
    <name type="scientific">Stentor coeruleus</name>
    <dbReference type="NCBI Taxonomy" id="5963"/>
    <lineage>
        <taxon>Eukaryota</taxon>
        <taxon>Sar</taxon>
        <taxon>Alveolata</taxon>
        <taxon>Ciliophora</taxon>
        <taxon>Postciliodesmatophora</taxon>
        <taxon>Heterotrichea</taxon>
        <taxon>Heterotrichida</taxon>
        <taxon>Stentoridae</taxon>
        <taxon>Stentor</taxon>
    </lineage>
</organism>